<feature type="compositionally biased region" description="Low complexity" evidence="2">
    <location>
        <begin position="313"/>
        <end position="346"/>
    </location>
</feature>
<name>A0A5J9TE22_9POAL</name>
<feature type="region of interest" description="Disordered" evidence="2">
    <location>
        <begin position="1"/>
        <end position="129"/>
    </location>
</feature>
<dbReference type="Proteomes" id="UP000324897">
    <property type="component" value="Chromosome 3"/>
</dbReference>
<keyword evidence="4" id="KW-1185">Reference proteome</keyword>
<evidence type="ECO:0000256" key="1">
    <source>
        <dbReference type="ARBA" id="ARBA00010016"/>
    </source>
</evidence>
<protein>
    <recommendedName>
        <fullName evidence="5">AUGMIN subunit 8</fullName>
    </recommendedName>
</protein>
<comment type="similarity">
    <text evidence="1">Belongs to the QWRF family.</text>
</comment>
<dbReference type="GO" id="GO:0005737">
    <property type="term" value="C:cytoplasm"/>
    <property type="evidence" value="ECO:0007669"/>
    <property type="project" value="TreeGrafter"/>
</dbReference>
<reference evidence="3 4" key="1">
    <citation type="journal article" date="2019" name="Sci. Rep.">
        <title>A high-quality genome of Eragrostis curvula grass provides insights into Poaceae evolution and supports new strategies to enhance forage quality.</title>
        <authorList>
            <person name="Carballo J."/>
            <person name="Santos B.A.C.M."/>
            <person name="Zappacosta D."/>
            <person name="Garbus I."/>
            <person name="Selva J.P."/>
            <person name="Gallo C.A."/>
            <person name="Diaz A."/>
            <person name="Albertini E."/>
            <person name="Caccamo M."/>
            <person name="Echenique V."/>
        </authorList>
    </citation>
    <scope>NUCLEOTIDE SEQUENCE [LARGE SCALE GENOMIC DNA]</scope>
    <source>
        <strain evidence="4">cv. Victoria</strain>
        <tissue evidence="3">Leaf</tissue>
    </source>
</reference>
<feature type="compositionally biased region" description="Low complexity" evidence="2">
    <location>
        <begin position="82"/>
        <end position="106"/>
    </location>
</feature>
<evidence type="ECO:0000313" key="3">
    <source>
        <dbReference type="EMBL" id="TVU09559.1"/>
    </source>
</evidence>
<comment type="caution">
    <text evidence="3">The sequence shown here is derived from an EMBL/GenBank/DDBJ whole genome shotgun (WGS) entry which is preliminary data.</text>
</comment>
<dbReference type="GO" id="GO:0051225">
    <property type="term" value="P:spindle assembly"/>
    <property type="evidence" value="ECO:0007669"/>
    <property type="project" value="TreeGrafter"/>
</dbReference>
<dbReference type="Gramene" id="TVU09559">
    <property type="protein sequence ID" value="TVU09559"/>
    <property type="gene ID" value="EJB05_43042"/>
</dbReference>
<dbReference type="GO" id="GO:0008017">
    <property type="term" value="F:microtubule binding"/>
    <property type="evidence" value="ECO:0007669"/>
    <property type="project" value="TreeGrafter"/>
</dbReference>
<dbReference type="InterPro" id="IPR007573">
    <property type="entry name" value="QWRF"/>
</dbReference>
<dbReference type="PANTHER" id="PTHR31807">
    <property type="entry name" value="AUGMIN FAMILY MEMBER"/>
    <property type="match status" value="1"/>
</dbReference>
<gene>
    <name evidence="3" type="ORF">EJB05_43042</name>
</gene>
<feature type="compositionally biased region" description="Polar residues" evidence="2">
    <location>
        <begin position="280"/>
        <end position="290"/>
    </location>
</feature>
<accession>A0A5J9TE22</accession>
<dbReference type="OrthoDB" id="1924320at2759"/>
<dbReference type="EMBL" id="RWGY01000039">
    <property type="protein sequence ID" value="TVU09559.1"/>
    <property type="molecule type" value="Genomic_DNA"/>
</dbReference>
<feature type="region of interest" description="Disordered" evidence="2">
    <location>
        <begin position="181"/>
        <end position="200"/>
    </location>
</feature>
<dbReference type="GO" id="GO:0005880">
    <property type="term" value="C:nuclear microtubule"/>
    <property type="evidence" value="ECO:0007669"/>
    <property type="project" value="TreeGrafter"/>
</dbReference>
<feature type="region of interest" description="Disordered" evidence="2">
    <location>
        <begin position="223"/>
        <end position="351"/>
    </location>
</feature>
<organism evidence="3 4">
    <name type="scientific">Eragrostis curvula</name>
    <name type="common">weeping love grass</name>
    <dbReference type="NCBI Taxonomy" id="38414"/>
    <lineage>
        <taxon>Eukaryota</taxon>
        <taxon>Viridiplantae</taxon>
        <taxon>Streptophyta</taxon>
        <taxon>Embryophyta</taxon>
        <taxon>Tracheophyta</taxon>
        <taxon>Spermatophyta</taxon>
        <taxon>Magnoliopsida</taxon>
        <taxon>Liliopsida</taxon>
        <taxon>Poales</taxon>
        <taxon>Poaceae</taxon>
        <taxon>PACMAD clade</taxon>
        <taxon>Chloridoideae</taxon>
        <taxon>Eragrostideae</taxon>
        <taxon>Eragrostidinae</taxon>
        <taxon>Eragrostis</taxon>
    </lineage>
</organism>
<sequence>MDALKSNVKKTALVDETLRPPLVPYEKHNAFLGRDVASRYKTGPTAASKTRRCTSPSLARTSATDGTAAPKRAQSADRRRPSTPSTASSRVSRPSTPTSRSITPVRNTLTELPKSSKRIASTRAPDGLWPAMRNLSSSFQSESAAASADKKDKVVSDSSLDCIKGEVSILTERKKSPFRRKNIGEHCENDQPSEEPQRRVTERHCWPAMTSGQVPTNLKSKSIDLSEKASKPATLSNTSRGLSPRRMPAREGKVKGSNQSLDEVARRLAIQASRRDDNVDSGSNINTQITERSKSVSRPARTVTFPVPVQNRPSSPSKVLSAASSTSRSFQSPSRTRPSTPCRSQSAGTIPTGVASPIINYMVDAKKGKKNASQIENIHQLRLLYNRYLQWRFINAHAEDILSFQTTAVEIAYLEQWPSLERENSIALFGATEALKASTLRLPVTSGARADVIALKNAVCSAVDIMQGLGSSVCCMFSKVR</sequence>
<evidence type="ECO:0000313" key="4">
    <source>
        <dbReference type="Proteomes" id="UP000324897"/>
    </source>
</evidence>
<feature type="compositionally biased region" description="Polar residues" evidence="2">
    <location>
        <begin position="45"/>
        <end position="65"/>
    </location>
</feature>
<dbReference type="Pfam" id="PF04484">
    <property type="entry name" value="QWRF"/>
    <property type="match status" value="2"/>
</dbReference>
<evidence type="ECO:0000256" key="2">
    <source>
        <dbReference type="SAM" id="MobiDB-lite"/>
    </source>
</evidence>
<dbReference type="AlphaFoldDB" id="A0A5J9TE22"/>
<evidence type="ECO:0008006" key="5">
    <source>
        <dbReference type="Google" id="ProtNLM"/>
    </source>
</evidence>
<dbReference type="PANTHER" id="PTHR31807:SF55">
    <property type="entry name" value="OS09G0422600 PROTEIN"/>
    <property type="match status" value="1"/>
</dbReference>
<feature type="compositionally biased region" description="Basic and acidic residues" evidence="2">
    <location>
        <begin position="182"/>
        <end position="200"/>
    </location>
</feature>
<proteinExistence type="inferred from homology"/>